<dbReference type="GO" id="GO:0016740">
    <property type="term" value="F:transferase activity"/>
    <property type="evidence" value="ECO:0007669"/>
    <property type="project" value="UniProtKB-KW"/>
</dbReference>
<proteinExistence type="predicted"/>
<evidence type="ECO:0000313" key="2">
    <source>
        <dbReference type="EMBL" id="UYU66887.1"/>
    </source>
</evidence>
<gene>
    <name evidence="2" type="ORF">KQP68_00990</name>
</gene>
<protein>
    <submittedName>
        <fullName evidence="2">Polysaccharide pyruvyl transferase family protein</fullName>
    </submittedName>
</protein>
<dbReference type="RefSeq" id="WP_048696116.1">
    <property type="nucleotide sequence ID" value="NZ_BQNN01000001.1"/>
</dbReference>
<dbReference type="InterPro" id="IPR007345">
    <property type="entry name" value="Polysacch_pyruvyl_Trfase"/>
</dbReference>
<accession>A0A139L155</accession>
<reference evidence="2 3" key="1">
    <citation type="submission" date="2021-06" db="EMBL/GenBank/DDBJ databases">
        <title>Interrogation of the integrated mobile genetic elements in gut-associated Bacteroides with a consensus prediction approach.</title>
        <authorList>
            <person name="Campbell D.E."/>
            <person name="Leigh J.R."/>
            <person name="Kim T."/>
            <person name="England W."/>
            <person name="Whitaker R.J."/>
            <person name="Degnan P.H."/>
        </authorList>
    </citation>
    <scope>NUCLEOTIDE SEQUENCE [LARGE SCALE GENOMIC DNA]</scope>
    <source>
        <strain evidence="2 3">WAL8669</strain>
    </source>
</reference>
<keyword evidence="2" id="KW-0808">Transferase</keyword>
<evidence type="ECO:0000259" key="1">
    <source>
        <dbReference type="Pfam" id="PF04230"/>
    </source>
</evidence>
<sequence length="288" mass="33203">MKFKVYWWKDEANFGDVASQYLCEKLIGDTVVWASPQTTFFSEFKRVVRSILLNEGKVFPLFKGYIPPWRRCLFAIGSILDHANYKTIVWGSGFREFTSKYRHSKILAVRGKLSLDILPSKMDKKNIALGDPALLLPLIYHSQSKKKVKVGIVPHFVDYAFFFDNYADKYNIIDVRTNDVEGVIDQINESEYILSSSLHGIIIAHAYGIPALWIKKGFIKSSEFKFYDYFSTVGISQYKGFENIDEILFSESSICDLFERHSNKSQIVVPLKSIQEKLLNTFPYPINI</sequence>
<organism evidence="2 3">
    <name type="scientific">Bacteroides thetaiotaomicron</name>
    <dbReference type="NCBI Taxonomy" id="818"/>
    <lineage>
        <taxon>Bacteria</taxon>
        <taxon>Pseudomonadati</taxon>
        <taxon>Bacteroidota</taxon>
        <taxon>Bacteroidia</taxon>
        <taxon>Bacteroidales</taxon>
        <taxon>Bacteroidaceae</taxon>
        <taxon>Bacteroides</taxon>
    </lineage>
</organism>
<evidence type="ECO:0000313" key="3">
    <source>
        <dbReference type="Proteomes" id="UP001156218"/>
    </source>
</evidence>
<name>A0A139L155_BACT4</name>
<dbReference type="Proteomes" id="UP001156218">
    <property type="component" value="Chromosome"/>
</dbReference>
<dbReference type="EMBL" id="CP083680">
    <property type="protein sequence ID" value="UYU66887.1"/>
    <property type="molecule type" value="Genomic_DNA"/>
</dbReference>
<dbReference type="Pfam" id="PF04230">
    <property type="entry name" value="PS_pyruv_trans"/>
    <property type="match status" value="1"/>
</dbReference>
<dbReference type="AlphaFoldDB" id="A0A139L155"/>
<feature type="domain" description="Polysaccharide pyruvyl transferase" evidence="1">
    <location>
        <begin position="64"/>
        <end position="214"/>
    </location>
</feature>